<evidence type="ECO:0000313" key="1">
    <source>
        <dbReference type="Proteomes" id="UP000492821"/>
    </source>
</evidence>
<reference evidence="1" key="1">
    <citation type="journal article" date="2013" name="Genetics">
        <title>The draft genome and transcriptome of Panagrellus redivivus are shaped by the harsh demands of a free-living lifestyle.</title>
        <authorList>
            <person name="Srinivasan J."/>
            <person name="Dillman A.R."/>
            <person name="Macchietto M.G."/>
            <person name="Heikkinen L."/>
            <person name="Lakso M."/>
            <person name="Fracchia K.M."/>
            <person name="Antoshechkin I."/>
            <person name="Mortazavi A."/>
            <person name="Wong G."/>
            <person name="Sternberg P.W."/>
        </authorList>
    </citation>
    <scope>NUCLEOTIDE SEQUENCE [LARGE SCALE GENOMIC DNA]</scope>
    <source>
        <strain evidence="1">MT8872</strain>
    </source>
</reference>
<accession>A0A7E4VKH7</accession>
<proteinExistence type="predicted"/>
<dbReference type="WBParaSite" id="Pan_g22040.t1">
    <property type="protein sequence ID" value="Pan_g22040.t1"/>
    <property type="gene ID" value="Pan_g22040"/>
</dbReference>
<organism evidence="1 2">
    <name type="scientific">Panagrellus redivivus</name>
    <name type="common">Microworm</name>
    <dbReference type="NCBI Taxonomy" id="6233"/>
    <lineage>
        <taxon>Eukaryota</taxon>
        <taxon>Metazoa</taxon>
        <taxon>Ecdysozoa</taxon>
        <taxon>Nematoda</taxon>
        <taxon>Chromadorea</taxon>
        <taxon>Rhabditida</taxon>
        <taxon>Tylenchina</taxon>
        <taxon>Panagrolaimomorpha</taxon>
        <taxon>Panagrolaimoidea</taxon>
        <taxon>Panagrolaimidae</taxon>
        <taxon>Panagrellus</taxon>
    </lineage>
</organism>
<name>A0A7E4VKH7_PANRE</name>
<keyword evidence="1" id="KW-1185">Reference proteome</keyword>
<dbReference type="AlphaFoldDB" id="A0A7E4VKH7"/>
<dbReference type="Proteomes" id="UP000492821">
    <property type="component" value="Unassembled WGS sequence"/>
</dbReference>
<sequence length="90" mass="10379">MASRWRKRQKRLIAMTAAPGQTRQAVIDPFSRPVINRESSMIVVTRRLQPQLPSSQRRRLHVEPSALSYALRFVIKAARLSRRQGCREGP</sequence>
<protein>
    <submittedName>
        <fullName evidence="2">Histone domain-containing protein</fullName>
    </submittedName>
</protein>
<evidence type="ECO:0000313" key="2">
    <source>
        <dbReference type="WBParaSite" id="Pan_g22040.t1"/>
    </source>
</evidence>
<reference evidence="2" key="2">
    <citation type="submission" date="2020-10" db="UniProtKB">
        <authorList>
            <consortium name="WormBaseParasite"/>
        </authorList>
    </citation>
    <scope>IDENTIFICATION</scope>
</reference>